<keyword evidence="1" id="KW-0732">Signal</keyword>
<proteinExistence type="predicted"/>
<sequence length="890" mass="101871">MNTFDKKRLFCHLYITTLIFLLQTLAPSLAQVTISGTLVSSDATSVNGVNIIFHPPNNFQQIIAFGFSDNKGYFSVEINSKEDSIALTAKSLSFRDTTLVLANKSQNLTLHLVSETFNIKEVTVKGYPIISGKDTTTYIVNAFAQEKDFSIGDVISKMPGFEVSPSGKISYMGRDIQKYYIEGQDLLGRRYPLANKNLPYESVSAVEVLHNHQPIKAIDGVIATDATSINIRLKKNVTITGTAQTTVGFSPLLWDINLTPMLFQKNQQIIASWQTNNIGNNLQFQHQPLTYSNGELNGMITLKPQLISIPNISFPNIPQNRYLDNNAHLVTYNHLIKLNSDTELKINGSYYRDNIDDVQSITTKYFLEDSALTISEKQFNNLFRNSLISNLTLTRNVSSVYLENQLSYGLFRDKNAANIFNSEMQQINAELYHQTLSNDFQILIPIKKNFLQINSVIDFNHSPQQLIFEPGVHSLVVEDSDGTVQQILNKNLITENEARYGLSFGDFILSSSLALNHEIQSHETKIKSNGYLIDSDSLKNMLKWHQTTLEFRESIEYKKKKLILKIGFPLRYIILDIDDHIHSATNKTYNLLGNPFISANYKPSGYISANFSANYSKTLSDPNKLTQGYITISHRLIQKNDMEIDLVSSASYQTKVNFRNPLAGLWGTLSWQESVNSKKFLTNQISNDDGTFLYQAVRYDNRSHFRNLSSEFTWFIHDLKTTLGMKSRFNQTISDYFLNGQPSKMQQKKYELVPKILYTGNRSWTVEYSCHFSKTSLQLYQSTSDITETGHNLNFFFYPNKQHSIGFETEYFIFGRENMKTVESLFSNIVYRFNPNGRRINIKLQCRNIFNTHKIVKTRESNLAYLQTEYSLRPREFLITASWSLRNPKH</sequence>
<evidence type="ECO:0000256" key="1">
    <source>
        <dbReference type="SAM" id="SignalP"/>
    </source>
</evidence>
<evidence type="ECO:0008006" key="4">
    <source>
        <dbReference type="Google" id="ProtNLM"/>
    </source>
</evidence>
<organism evidence="2 3">
    <name type="scientific">Thermophagus xiamenensis</name>
    <dbReference type="NCBI Taxonomy" id="385682"/>
    <lineage>
        <taxon>Bacteria</taxon>
        <taxon>Pseudomonadati</taxon>
        <taxon>Bacteroidota</taxon>
        <taxon>Bacteroidia</taxon>
        <taxon>Marinilabiliales</taxon>
        <taxon>Marinilabiliaceae</taxon>
        <taxon>Thermophagus</taxon>
    </lineage>
</organism>
<dbReference type="InParanoid" id="A0A1I1VHV9"/>
<keyword evidence="3" id="KW-1185">Reference proteome</keyword>
<dbReference type="SUPFAM" id="SSF56935">
    <property type="entry name" value="Porins"/>
    <property type="match status" value="1"/>
</dbReference>
<dbReference type="EMBL" id="FONA01000002">
    <property type="protein sequence ID" value="SFD82345.1"/>
    <property type="molecule type" value="Genomic_DNA"/>
</dbReference>
<dbReference type="Proteomes" id="UP000181976">
    <property type="component" value="Unassembled WGS sequence"/>
</dbReference>
<dbReference type="OrthoDB" id="603275at2"/>
<dbReference type="eggNOG" id="COG1629">
    <property type="taxonomic scope" value="Bacteria"/>
</dbReference>
<accession>A0A1I1VHV9</accession>
<dbReference type="STRING" id="385682.SAMN05444380_102182"/>
<dbReference type="AlphaFoldDB" id="A0A1I1VHV9"/>
<protein>
    <recommendedName>
        <fullName evidence="4">CarboxypepD_reg-like domain-containing protein</fullName>
    </recommendedName>
</protein>
<reference evidence="2 3" key="1">
    <citation type="submission" date="2016-10" db="EMBL/GenBank/DDBJ databases">
        <authorList>
            <person name="de Groot N.N."/>
        </authorList>
    </citation>
    <scope>NUCLEOTIDE SEQUENCE [LARGE SCALE GENOMIC DNA]</scope>
    <source>
        <strain evidence="2 3">DSM 19012</strain>
    </source>
</reference>
<gene>
    <name evidence="2" type="ORF">SAMN05444380_102182</name>
</gene>
<name>A0A1I1VHV9_9BACT</name>
<evidence type="ECO:0000313" key="2">
    <source>
        <dbReference type="EMBL" id="SFD82345.1"/>
    </source>
</evidence>
<evidence type="ECO:0000313" key="3">
    <source>
        <dbReference type="Proteomes" id="UP000181976"/>
    </source>
</evidence>
<feature type="chain" id="PRO_5010158695" description="CarboxypepD_reg-like domain-containing protein" evidence="1">
    <location>
        <begin position="31"/>
        <end position="890"/>
    </location>
</feature>
<dbReference type="RefSeq" id="WP_010528738.1">
    <property type="nucleotide sequence ID" value="NZ_AFSL01000095.1"/>
</dbReference>
<feature type="signal peptide" evidence="1">
    <location>
        <begin position="1"/>
        <end position="30"/>
    </location>
</feature>